<comment type="caution">
    <text evidence="8">The sequence shown here is derived from an EMBL/GenBank/DDBJ whole genome shotgun (WGS) entry which is preliminary data.</text>
</comment>
<dbReference type="AlphaFoldDB" id="A0A3N0UZD1"/>
<evidence type="ECO:0000256" key="2">
    <source>
        <dbReference type="ARBA" id="ARBA00006929"/>
    </source>
</evidence>
<evidence type="ECO:0000256" key="1">
    <source>
        <dbReference type="ARBA" id="ARBA00002591"/>
    </source>
</evidence>
<dbReference type="PRINTS" id="PR01008">
    <property type="entry name" value="FLGLRINGFLGH"/>
</dbReference>
<evidence type="ECO:0000256" key="4">
    <source>
        <dbReference type="ARBA" id="ARBA00023136"/>
    </source>
</evidence>
<dbReference type="GO" id="GO:0009279">
    <property type="term" value="C:cell outer membrane"/>
    <property type="evidence" value="ECO:0007669"/>
    <property type="project" value="UniProtKB-SubCell"/>
</dbReference>
<dbReference type="GO" id="GO:0071973">
    <property type="term" value="P:bacterial-type flagellum-dependent cell motility"/>
    <property type="evidence" value="ECO:0007669"/>
    <property type="project" value="InterPro"/>
</dbReference>
<accession>A0A3N0UZD1</accession>
<comment type="subunit">
    <text evidence="7">The basal body constitutes a major portion of the flagellar organelle and consists of four rings (L,P,S, and M) mounted on a central rod.</text>
</comment>
<reference evidence="8 9" key="1">
    <citation type="submission" date="2018-10" db="EMBL/GenBank/DDBJ databases">
        <authorList>
            <person name="Chen W.-M."/>
        </authorList>
    </citation>
    <scope>NUCLEOTIDE SEQUENCE [LARGE SCALE GENOMIC DNA]</scope>
    <source>
        <strain evidence="8 9">H-5</strain>
    </source>
</reference>
<keyword evidence="5 7" id="KW-0975">Bacterial flagellum</keyword>
<dbReference type="GO" id="GO:0009427">
    <property type="term" value="C:bacterial-type flagellum basal body, distal rod, L ring"/>
    <property type="evidence" value="ECO:0007669"/>
    <property type="project" value="InterPro"/>
</dbReference>
<keyword evidence="4 7" id="KW-0472">Membrane</keyword>
<keyword evidence="9" id="KW-1185">Reference proteome</keyword>
<protein>
    <recommendedName>
        <fullName evidence="7">Flagellar L-ring protein</fullName>
    </recommendedName>
    <alternativeName>
        <fullName evidence="7">Basal body L-ring protein</fullName>
    </alternativeName>
</protein>
<dbReference type="GO" id="GO:0003774">
    <property type="term" value="F:cytoskeletal motor activity"/>
    <property type="evidence" value="ECO:0007669"/>
    <property type="project" value="InterPro"/>
</dbReference>
<comment type="function">
    <text evidence="1 7">Assembles around the rod to form the L-ring and probably protects the motor/basal body from shearing forces during rotation.</text>
</comment>
<dbReference type="HAMAP" id="MF_00415">
    <property type="entry name" value="FlgH"/>
    <property type="match status" value="1"/>
</dbReference>
<evidence type="ECO:0000256" key="7">
    <source>
        <dbReference type="HAMAP-Rule" id="MF_00415"/>
    </source>
</evidence>
<evidence type="ECO:0000256" key="3">
    <source>
        <dbReference type="ARBA" id="ARBA00022729"/>
    </source>
</evidence>
<dbReference type="Pfam" id="PF02107">
    <property type="entry name" value="FlgH"/>
    <property type="match status" value="1"/>
</dbReference>
<keyword evidence="8" id="KW-0966">Cell projection</keyword>
<keyword evidence="6 7" id="KW-0998">Cell outer membrane</keyword>
<gene>
    <name evidence="7" type="primary">flgH</name>
    <name evidence="8" type="ORF">ED236_09205</name>
</gene>
<proteinExistence type="inferred from homology"/>
<evidence type="ECO:0000256" key="6">
    <source>
        <dbReference type="ARBA" id="ARBA00023237"/>
    </source>
</evidence>
<dbReference type="Proteomes" id="UP000275137">
    <property type="component" value="Unassembled WGS sequence"/>
</dbReference>
<sequence length="191" mass="20828">MPIYKLTMLILVILLPQFGYAENLYKADRYRALTSDRRAYQVGDILTVLVLENSSATATSGTNTDKSNDTGIRFLSPNSQKSYALGLEEGFDGGGRIARTGKLLAQISVSVQSVTATGDLQVKGEQMIEINGEKQAINLEGRVRPRDIDEQNTVASSRIADAKITYIGDGILAESQRKGWLSRLVSMLGLL</sequence>
<dbReference type="EMBL" id="RJVP01000004">
    <property type="protein sequence ID" value="ROH85897.1"/>
    <property type="molecule type" value="Genomic_DNA"/>
</dbReference>
<comment type="similarity">
    <text evidence="2 7">Belongs to the FlgH family.</text>
</comment>
<keyword evidence="8" id="KW-0969">Cilium</keyword>
<evidence type="ECO:0000256" key="5">
    <source>
        <dbReference type="ARBA" id="ARBA00023143"/>
    </source>
</evidence>
<dbReference type="PANTHER" id="PTHR34933:SF1">
    <property type="entry name" value="FLAGELLAR L-RING PROTEIN"/>
    <property type="match status" value="1"/>
</dbReference>
<dbReference type="PANTHER" id="PTHR34933">
    <property type="entry name" value="FLAGELLAR L-RING PROTEIN"/>
    <property type="match status" value="1"/>
</dbReference>
<evidence type="ECO:0000313" key="8">
    <source>
        <dbReference type="EMBL" id="ROH85897.1"/>
    </source>
</evidence>
<keyword evidence="8" id="KW-0282">Flagellum</keyword>
<organism evidence="8 9">
    <name type="scientific">Pseudomethylobacillus aquaticus</name>
    <dbReference type="NCBI Taxonomy" id="2676064"/>
    <lineage>
        <taxon>Bacteria</taxon>
        <taxon>Pseudomonadati</taxon>
        <taxon>Pseudomonadota</taxon>
        <taxon>Betaproteobacteria</taxon>
        <taxon>Nitrosomonadales</taxon>
        <taxon>Methylophilaceae</taxon>
        <taxon>Pseudomethylobacillus</taxon>
    </lineage>
</organism>
<dbReference type="InterPro" id="IPR000527">
    <property type="entry name" value="Flag_Lring"/>
</dbReference>
<name>A0A3N0UZD1_9PROT</name>
<dbReference type="RefSeq" id="WP_123237671.1">
    <property type="nucleotide sequence ID" value="NZ_RJVP01000004.1"/>
</dbReference>
<evidence type="ECO:0000313" key="9">
    <source>
        <dbReference type="Proteomes" id="UP000275137"/>
    </source>
</evidence>
<keyword evidence="3" id="KW-0732">Signal</keyword>
<comment type="subcellular location">
    <subcellularLocation>
        <location evidence="7">Cell outer membrane</location>
    </subcellularLocation>
    <subcellularLocation>
        <location evidence="7">Bacterial flagellum basal body</location>
    </subcellularLocation>
</comment>